<dbReference type="Proteomes" id="UP000266239">
    <property type="component" value="Unassembled WGS sequence"/>
</dbReference>
<proteinExistence type="predicted"/>
<evidence type="ECO:0000313" key="6">
    <source>
        <dbReference type="Proteomes" id="UP000266196"/>
    </source>
</evidence>
<dbReference type="EMBL" id="QUTC01009043">
    <property type="protein sequence ID" value="RHY42042.1"/>
    <property type="molecule type" value="Genomic_DNA"/>
</dbReference>
<evidence type="ECO:0000313" key="1">
    <source>
        <dbReference type="EMBL" id="RHY16176.1"/>
    </source>
</evidence>
<evidence type="ECO:0000313" key="8">
    <source>
        <dbReference type="Proteomes" id="UP000286510"/>
    </source>
</evidence>
<reference evidence="5 6" key="1">
    <citation type="submission" date="2018-08" db="EMBL/GenBank/DDBJ databases">
        <title>Aphanomyces genome sequencing and annotation.</title>
        <authorList>
            <person name="Minardi D."/>
            <person name="Oidtmann B."/>
            <person name="Van Der Giezen M."/>
            <person name="Studholme D.J."/>
        </authorList>
    </citation>
    <scope>NUCLEOTIDE SEQUENCE [LARGE SCALE GENOMIC DNA]</scope>
    <source>
        <strain evidence="4 6">197901</strain>
        <strain evidence="3 8">FDL457</strain>
        <strain evidence="2 5">SA</strain>
        <strain evidence="1 7">Yx</strain>
    </source>
</reference>
<dbReference type="EMBL" id="QUTA01005344">
    <property type="protein sequence ID" value="RHY16176.1"/>
    <property type="molecule type" value="Genomic_DNA"/>
</dbReference>
<dbReference type="Proteomes" id="UP000286510">
    <property type="component" value="Unassembled WGS sequence"/>
</dbReference>
<gene>
    <name evidence="1" type="ORF">DYB25_010343</name>
    <name evidence="3" type="ORF">DYB26_001169</name>
    <name evidence="4" type="ORF">DYB31_001532</name>
    <name evidence="2" type="ORF">DYB38_002886</name>
</gene>
<evidence type="ECO:0000313" key="3">
    <source>
        <dbReference type="EMBL" id="RHY88316.1"/>
    </source>
</evidence>
<sequence length="75" mass="8546">MACKQGKLSLQEFKIFALGNERRARSQRFRAYVRTYEEAVRVALSESLSSFFANECAESSDMDVTMIAQALDDRT</sequence>
<organism evidence="2 5">
    <name type="scientific">Aphanomyces astaci</name>
    <name type="common">Crayfish plague agent</name>
    <dbReference type="NCBI Taxonomy" id="112090"/>
    <lineage>
        <taxon>Eukaryota</taxon>
        <taxon>Sar</taxon>
        <taxon>Stramenopiles</taxon>
        <taxon>Oomycota</taxon>
        <taxon>Saprolegniomycetes</taxon>
        <taxon>Saprolegniales</taxon>
        <taxon>Verrucalvaceae</taxon>
        <taxon>Aphanomyces</taxon>
    </lineage>
</organism>
<dbReference type="EMBL" id="QUTE01009389">
    <property type="protein sequence ID" value="RHZ19077.1"/>
    <property type="molecule type" value="Genomic_DNA"/>
</dbReference>
<evidence type="ECO:0000313" key="7">
    <source>
        <dbReference type="Proteomes" id="UP000266239"/>
    </source>
</evidence>
<evidence type="ECO:0000313" key="4">
    <source>
        <dbReference type="EMBL" id="RHZ19077.1"/>
    </source>
</evidence>
<evidence type="ECO:0000313" key="2">
    <source>
        <dbReference type="EMBL" id="RHY42042.1"/>
    </source>
</evidence>
<dbReference type="Proteomes" id="UP000266196">
    <property type="component" value="Unassembled WGS sequence"/>
</dbReference>
<dbReference type="EMBL" id="QUTF01022899">
    <property type="protein sequence ID" value="RHY88316.1"/>
    <property type="molecule type" value="Genomic_DNA"/>
</dbReference>
<name>A0A397CBZ2_APHAT</name>
<dbReference type="Proteomes" id="UP000265716">
    <property type="component" value="Unassembled WGS sequence"/>
</dbReference>
<accession>A0A397CBZ2</accession>
<comment type="caution">
    <text evidence="2">The sequence shown here is derived from an EMBL/GenBank/DDBJ whole genome shotgun (WGS) entry which is preliminary data.</text>
</comment>
<evidence type="ECO:0000313" key="5">
    <source>
        <dbReference type="Proteomes" id="UP000265716"/>
    </source>
</evidence>
<protein>
    <submittedName>
        <fullName evidence="2">Uncharacterized protein</fullName>
    </submittedName>
</protein>
<dbReference type="AlphaFoldDB" id="A0A397CBZ2"/>